<dbReference type="PROSITE" id="PS51274">
    <property type="entry name" value="GATASE_COBBQ"/>
    <property type="match status" value="1"/>
</dbReference>
<dbReference type="CDD" id="cd03130">
    <property type="entry name" value="GATase1_CobB"/>
    <property type="match status" value="1"/>
</dbReference>
<dbReference type="GO" id="GO:0009236">
    <property type="term" value="P:cobalamin biosynthetic process"/>
    <property type="evidence" value="ECO:0007669"/>
    <property type="project" value="UniProtKB-KW"/>
</dbReference>
<dbReference type="Pfam" id="PF07685">
    <property type="entry name" value="GATase_3"/>
    <property type="match status" value="1"/>
</dbReference>
<dbReference type="SUPFAM" id="SSF52317">
    <property type="entry name" value="Class I glutamine amidotransferase-like"/>
    <property type="match status" value="1"/>
</dbReference>
<dbReference type="Gene3D" id="3.40.50.880">
    <property type="match status" value="1"/>
</dbReference>
<feature type="domain" description="CobQ/CobB/MinD/ParA nucleotide binding" evidence="11">
    <location>
        <begin position="9"/>
        <end position="187"/>
    </location>
</feature>
<comment type="similarity">
    <text evidence="3">Belongs to the CobB/CobQ family. CobQ subfamily.</text>
</comment>
<evidence type="ECO:0000256" key="5">
    <source>
        <dbReference type="ARBA" id="ARBA00022598"/>
    </source>
</evidence>
<gene>
    <name evidence="13" type="ORF">FME95_03605</name>
</gene>
<dbReference type="InterPro" id="IPR004484">
    <property type="entry name" value="CbiA/CobB_synth"/>
</dbReference>
<dbReference type="Pfam" id="PF01656">
    <property type="entry name" value="CbiA"/>
    <property type="match status" value="1"/>
</dbReference>
<dbReference type="InterPro" id="IPR029062">
    <property type="entry name" value="Class_I_gatase-like"/>
</dbReference>
<dbReference type="Gene3D" id="3.40.50.300">
    <property type="entry name" value="P-loop containing nucleotide triphosphate hydrolases"/>
    <property type="match status" value="1"/>
</dbReference>
<reference evidence="13 14" key="1">
    <citation type="submission" date="2019-07" db="EMBL/GenBank/DDBJ databases">
        <title>Reinekea sp. strain SSH23 genome sequencing and assembly.</title>
        <authorList>
            <person name="Kim I."/>
        </authorList>
    </citation>
    <scope>NUCLEOTIDE SEQUENCE [LARGE SCALE GENOMIC DNA]</scope>
    <source>
        <strain evidence="13 14">SSH23</strain>
    </source>
</reference>
<organism evidence="13 14">
    <name type="scientific">Reinekea thalattae</name>
    <dbReference type="NCBI Taxonomy" id="2593301"/>
    <lineage>
        <taxon>Bacteria</taxon>
        <taxon>Pseudomonadati</taxon>
        <taxon>Pseudomonadota</taxon>
        <taxon>Gammaproteobacteria</taxon>
        <taxon>Oceanospirillales</taxon>
        <taxon>Saccharospirillaceae</taxon>
        <taxon>Reinekea</taxon>
    </lineage>
</organism>
<dbReference type="RefSeq" id="WP_147713057.1">
    <property type="nucleotide sequence ID" value="NZ_VKAD01000001.1"/>
</dbReference>
<evidence type="ECO:0000256" key="9">
    <source>
        <dbReference type="ARBA" id="ARBA00022962"/>
    </source>
</evidence>
<comment type="caution">
    <text evidence="13">The sequence shown here is derived from an EMBL/GenBank/DDBJ whole genome shotgun (WGS) entry which is preliminary data.</text>
</comment>
<keyword evidence="9" id="KW-0315">Glutamine amidotransferase</keyword>
<keyword evidence="8" id="KW-0460">Magnesium</keyword>
<dbReference type="EMBL" id="VKAD01000001">
    <property type="protein sequence ID" value="TXR53657.1"/>
    <property type="molecule type" value="Genomic_DNA"/>
</dbReference>
<dbReference type="Proteomes" id="UP000321764">
    <property type="component" value="Unassembled WGS sequence"/>
</dbReference>
<dbReference type="PANTHER" id="PTHR43873:SF1">
    <property type="entry name" value="COBYRINATE A,C-DIAMIDE SYNTHASE"/>
    <property type="match status" value="1"/>
</dbReference>
<evidence type="ECO:0000256" key="2">
    <source>
        <dbReference type="ARBA" id="ARBA00004953"/>
    </source>
</evidence>
<protein>
    <submittedName>
        <fullName evidence="13">Cobyrinate a,c-diamide synthase</fullName>
    </submittedName>
</protein>
<keyword evidence="6" id="KW-0547">Nucleotide-binding</keyword>
<evidence type="ECO:0000313" key="14">
    <source>
        <dbReference type="Proteomes" id="UP000321764"/>
    </source>
</evidence>
<dbReference type="GO" id="GO:0005524">
    <property type="term" value="F:ATP binding"/>
    <property type="evidence" value="ECO:0007669"/>
    <property type="project" value="UniProtKB-KW"/>
</dbReference>
<feature type="region of interest" description="Disordered" evidence="10">
    <location>
        <begin position="374"/>
        <end position="399"/>
    </location>
</feature>
<keyword evidence="4" id="KW-0169">Cobalamin biosynthesis</keyword>
<feature type="domain" description="CobB/CobQ-like glutamine amidotransferase" evidence="12">
    <location>
        <begin position="243"/>
        <end position="424"/>
    </location>
</feature>
<dbReference type="NCBIfam" id="TIGR00379">
    <property type="entry name" value="cobB"/>
    <property type="match status" value="1"/>
</dbReference>
<comment type="pathway">
    <text evidence="2">Cofactor biosynthesis; adenosylcobalamin biosynthesis.</text>
</comment>
<dbReference type="OrthoDB" id="9764035at2"/>
<evidence type="ECO:0000256" key="3">
    <source>
        <dbReference type="ARBA" id="ARBA00006205"/>
    </source>
</evidence>
<evidence type="ECO:0000256" key="7">
    <source>
        <dbReference type="ARBA" id="ARBA00022840"/>
    </source>
</evidence>
<dbReference type="PANTHER" id="PTHR43873">
    <property type="entry name" value="COBYRINATE A,C-DIAMIDE SYNTHASE"/>
    <property type="match status" value="1"/>
</dbReference>
<sequence>MASALCPAIFFAAPASGQGKTTMTAAIARLLTRHGKKVRIFKTGPDYLDPQILEQASKNPVVQIDLWMAGEAWCRQQFYLAAQSADIILVEGAMGLFDGSPSSADLAAYFNIPVALIMDVKGMAQTAGAVAAGLARFRDDCKVIGLVANNCASQRHQELIEQTLPDDLPLITTLKRSEEIALPERHLGLVQASEVRDELEQRFEAAADLLDAERLLSWLAELPAIEFFAEPEQVMEPLLAGVKIAVAKDQAFSFIYQSNLALLESLGASVCFFSPLQDSQLPDADALWLPGGYPELHAQALAENKAMKQQIAAFHQQGKPILAECGGFLYCMEQLTDLAGEQFEMLALMPGQGSMRGKRGCQGMQTAVLPEGDVRGHAHHRSRSAQTPEPIGYGKRQRHPAPGEEIYRYGSLTASYLHLFFASNPAAVASLFSNKAAG</sequence>
<evidence type="ECO:0000313" key="13">
    <source>
        <dbReference type="EMBL" id="TXR53657.1"/>
    </source>
</evidence>
<keyword evidence="5" id="KW-0436">Ligase</keyword>
<accession>A0A5C8Z7N6</accession>
<evidence type="ECO:0000256" key="6">
    <source>
        <dbReference type="ARBA" id="ARBA00022741"/>
    </source>
</evidence>
<evidence type="ECO:0000256" key="10">
    <source>
        <dbReference type="SAM" id="MobiDB-lite"/>
    </source>
</evidence>
<dbReference type="NCBIfam" id="NF002204">
    <property type="entry name" value="PRK01077.1"/>
    <property type="match status" value="1"/>
</dbReference>
<evidence type="ECO:0000256" key="1">
    <source>
        <dbReference type="ARBA" id="ARBA00001946"/>
    </source>
</evidence>
<evidence type="ECO:0000256" key="4">
    <source>
        <dbReference type="ARBA" id="ARBA00022573"/>
    </source>
</evidence>
<keyword evidence="7" id="KW-0067">ATP-binding</keyword>
<evidence type="ECO:0000259" key="11">
    <source>
        <dbReference type="Pfam" id="PF01656"/>
    </source>
</evidence>
<evidence type="ECO:0000259" key="12">
    <source>
        <dbReference type="Pfam" id="PF07685"/>
    </source>
</evidence>
<name>A0A5C8Z7N6_9GAMM</name>
<dbReference type="InterPro" id="IPR011698">
    <property type="entry name" value="GATase_3"/>
</dbReference>
<dbReference type="InterPro" id="IPR002586">
    <property type="entry name" value="CobQ/CobB/MinD/ParA_Nub-bd_dom"/>
</dbReference>
<evidence type="ECO:0000256" key="8">
    <source>
        <dbReference type="ARBA" id="ARBA00022842"/>
    </source>
</evidence>
<keyword evidence="14" id="KW-1185">Reference proteome</keyword>
<dbReference type="SUPFAM" id="SSF52540">
    <property type="entry name" value="P-loop containing nucleoside triphosphate hydrolases"/>
    <property type="match status" value="1"/>
</dbReference>
<dbReference type="GO" id="GO:0042242">
    <property type="term" value="F:cobyrinic acid a,c-diamide synthase activity"/>
    <property type="evidence" value="ECO:0007669"/>
    <property type="project" value="InterPro"/>
</dbReference>
<proteinExistence type="inferred from homology"/>
<comment type="cofactor">
    <cofactor evidence="1">
        <name>Mg(2+)</name>
        <dbReference type="ChEBI" id="CHEBI:18420"/>
    </cofactor>
</comment>
<dbReference type="AlphaFoldDB" id="A0A5C8Z7N6"/>
<dbReference type="InterPro" id="IPR027417">
    <property type="entry name" value="P-loop_NTPase"/>
</dbReference>